<dbReference type="Pfam" id="PF10099">
    <property type="entry name" value="RskA_C"/>
    <property type="match status" value="1"/>
</dbReference>
<proteinExistence type="predicted"/>
<keyword evidence="5" id="KW-1185">Reference proteome</keyword>
<sequence>MSHPDPATLALAALGEEIPGADRDHIAACPECGAELAELRGVVRLGRGIHPEDEPSAPPPGLWQRITGELGLDAADPQPAAAPSENGQSENGRTAAGTTTTARPDRDAHPRTRRFRVRTALALAASAALIGAGIGVGGTLWATGDDTPRPRIEAQTRLDPLPAHQAVGAAFVDAPSGGESARRLIVRVSGLAPQPGFYEVWLLDRDAKKMIALGILPVDGEASFDLPANLDLDGYPVVDVSVQAYNGSPEHSGNSVVRGTLPG</sequence>
<evidence type="ECO:0000259" key="3">
    <source>
        <dbReference type="Pfam" id="PF10099"/>
    </source>
</evidence>
<evidence type="ECO:0000256" key="1">
    <source>
        <dbReference type="SAM" id="MobiDB-lite"/>
    </source>
</evidence>
<reference evidence="4" key="1">
    <citation type="submission" date="2022-01" db="EMBL/GenBank/DDBJ databases">
        <title>Genome-Based Taxonomic Classification of the Phylum Actinobacteria.</title>
        <authorList>
            <person name="Gao Y."/>
        </authorList>
    </citation>
    <scope>NUCLEOTIDE SEQUENCE</scope>
    <source>
        <strain evidence="4">KLBMP 8922</strain>
    </source>
</reference>
<keyword evidence="2" id="KW-1133">Transmembrane helix</keyword>
<feature type="domain" description="Anti-sigma K factor RskA C-terminal" evidence="3">
    <location>
        <begin position="122"/>
        <end position="253"/>
    </location>
</feature>
<feature type="compositionally biased region" description="Low complexity" evidence="1">
    <location>
        <begin position="92"/>
        <end position="102"/>
    </location>
</feature>
<evidence type="ECO:0000313" key="4">
    <source>
        <dbReference type="EMBL" id="MCF2533929.1"/>
    </source>
</evidence>
<feature type="transmembrane region" description="Helical" evidence="2">
    <location>
        <begin position="120"/>
        <end position="142"/>
    </location>
</feature>
<accession>A0AA41Q983</accession>
<dbReference type="InterPro" id="IPR018764">
    <property type="entry name" value="RskA_C"/>
</dbReference>
<organism evidence="4 5">
    <name type="scientific">Yinghuangia soli</name>
    <dbReference type="NCBI Taxonomy" id="2908204"/>
    <lineage>
        <taxon>Bacteria</taxon>
        <taxon>Bacillati</taxon>
        <taxon>Actinomycetota</taxon>
        <taxon>Actinomycetes</taxon>
        <taxon>Kitasatosporales</taxon>
        <taxon>Streptomycetaceae</taxon>
        <taxon>Yinghuangia</taxon>
    </lineage>
</organism>
<name>A0AA41Q983_9ACTN</name>
<dbReference type="GO" id="GO:0005886">
    <property type="term" value="C:plasma membrane"/>
    <property type="evidence" value="ECO:0007669"/>
    <property type="project" value="InterPro"/>
</dbReference>
<protein>
    <submittedName>
        <fullName evidence="4">Anti-sigma factor</fullName>
    </submittedName>
</protein>
<dbReference type="EMBL" id="JAKFHA010000067">
    <property type="protein sequence ID" value="MCF2533929.1"/>
    <property type="molecule type" value="Genomic_DNA"/>
</dbReference>
<feature type="compositionally biased region" description="Low complexity" evidence="1">
    <location>
        <begin position="73"/>
        <end position="83"/>
    </location>
</feature>
<dbReference type="Proteomes" id="UP001165378">
    <property type="component" value="Unassembled WGS sequence"/>
</dbReference>
<gene>
    <name evidence="4" type="ORF">LZ495_42845</name>
</gene>
<keyword evidence="2" id="KW-0812">Transmembrane</keyword>
<evidence type="ECO:0000256" key="2">
    <source>
        <dbReference type="SAM" id="Phobius"/>
    </source>
</evidence>
<dbReference type="AlphaFoldDB" id="A0AA41Q983"/>
<keyword evidence="2" id="KW-0472">Membrane</keyword>
<feature type="region of interest" description="Disordered" evidence="1">
    <location>
        <begin position="73"/>
        <end position="113"/>
    </location>
</feature>
<comment type="caution">
    <text evidence="4">The sequence shown here is derived from an EMBL/GenBank/DDBJ whole genome shotgun (WGS) entry which is preliminary data.</text>
</comment>
<dbReference type="RefSeq" id="WP_235058695.1">
    <property type="nucleotide sequence ID" value="NZ_JAKFHA010000067.1"/>
</dbReference>
<evidence type="ECO:0000313" key="5">
    <source>
        <dbReference type="Proteomes" id="UP001165378"/>
    </source>
</evidence>